<evidence type="ECO:0000313" key="11">
    <source>
        <dbReference type="EMBL" id="KAK9188824.1"/>
    </source>
</evidence>
<dbReference type="GO" id="GO:0004497">
    <property type="term" value="F:monooxygenase activity"/>
    <property type="evidence" value="ECO:0007669"/>
    <property type="project" value="UniProtKB-KW"/>
</dbReference>
<dbReference type="GO" id="GO:0020037">
    <property type="term" value="F:heme binding"/>
    <property type="evidence" value="ECO:0007669"/>
    <property type="project" value="InterPro"/>
</dbReference>
<keyword evidence="3 8" id="KW-0349">Heme</keyword>
<evidence type="ECO:0000256" key="8">
    <source>
        <dbReference type="PIRSR" id="PIRSR602401-1"/>
    </source>
</evidence>
<dbReference type="InterPro" id="IPR036396">
    <property type="entry name" value="Cyt_P450_sf"/>
</dbReference>
<evidence type="ECO:0000256" key="4">
    <source>
        <dbReference type="ARBA" id="ARBA00022723"/>
    </source>
</evidence>
<dbReference type="EMBL" id="JBCGBO010000007">
    <property type="protein sequence ID" value="KAK9188824.1"/>
    <property type="molecule type" value="Genomic_DNA"/>
</dbReference>
<keyword evidence="5 9" id="KW-0560">Oxidoreductase</keyword>
<gene>
    <name evidence="11" type="ORF">WN944_020229</name>
</gene>
<keyword evidence="7 9" id="KW-0503">Monooxygenase</keyword>
<feature type="binding site" description="axial binding residue" evidence="8">
    <location>
        <position position="455"/>
    </location>
    <ligand>
        <name>heme</name>
        <dbReference type="ChEBI" id="CHEBI:30413"/>
    </ligand>
    <ligandPart>
        <name>Fe</name>
        <dbReference type="ChEBI" id="CHEBI:18248"/>
    </ligandPart>
</feature>
<dbReference type="InterPro" id="IPR017972">
    <property type="entry name" value="Cyt_P450_CS"/>
</dbReference>
<dbReference type="Pfam" id="PF00067">
    <property type="entry name" value="p450"/>
    <property type="match status" value="1"/>
</dbReference>
<dbReference type="FunFam" id="1.10.630.10:FF:000011">
    <property type="entry name" value="Cytochrome P450 83B1"/>
    <property type="match status" value="1"/>
</dbReference>
<evidence type="ECO:0000256" key="9">
    <source>
        <dbReference type="RuleBase" id="RU000461"/>
    </source>
</evidence>
<dbReference type="PANTHER" id="PTHR47955:SF19">
    <property type="entry name" value="CYTOCHROME P450 71A9-LIKE ISOFORM X1"/>
    <property type="match status" value="1"/>
</dbReference>
<dbReference type="PRINTS" id="PR00463">
    <property type="entry name" value="EP450I"/>
</dbReference>
<keyword evidence="6 8" id="KW-0408">Iron</keyword>
<feature type="transmembrane region" description="Helical" evidence="10">
    <location>
        <begin position="6"/>
        <end position="28"/>
    </location>
</feature>
<dbReference type="PRINTS" id="PR00385">
    <property type="entry name" value="P450"/>
</dbReference>
<reference evidence="11 12" key="1">
    <citation type="submission" date="2024-05" db="EMBL/GenBank/DDBJ databases">
        <title>Haplotype-resolved chromosome-level genome assembly of Huyou (Citrus changshanensis).</title>
        <authorList>
            <person name="Miao C."/>
            <person name="Chen W."/>
            <person name="Wu Y."/>
            <person name="Wang L."/>
            <person name="Zhao S."/>
            <person name="Grierson D."/>
            <person name="Xu C."/>
            <person name="Chen K."/>
        </authorList>
    </citation>
    <scope>NUCLEOTIDE SEQUENCE [LARGE SCALE GENOMIC DNA]</scope>
    <source>
        <strain evidence="11">01-14</strain>
        <tissue evidence="11">Leaf</tissue>
    </source>
</reference>
<evidence type="ECO:0000256" key="1">
    <source>
        <dbReference type="ARBA" id="ARBA00001971"/>
    </source>
</evidence>
<dbReference type="InterPro" id="IPR001128">
    <property type="entry name" value="Cyt_P450"/>
</dbReference>
<dbReference type="Proteomes" id="UP001428341">
    <property type="component" value="Unassembled WGS sequence"/>
</dbReference>
<evidence type="ECO:0000256" key="5">
    <source>
        <dbReference type="ARBA" id="ARBA00023002"/>
    </source>
</evidence>
<dbReference type="PANTHER" id="PTHR47955">
    <property type="entry name" value="CYTOCHROME P450 FAMILY 71 PROTEIN"/>
    <property type="match status" value="1"/>
</dbReference>
<dbReference type="GO" id="GO:0005506">
    <property type="term" value="F:iron ion binding"/>
    <property type="evidence" value="ECO:0007669"/>
    <property type="project" value="InterPro"/>
</dbReference>
<evidence type="ECO:0008006" key="13">
    <source>
        <dbReference type="Google" id="ProtNLM"/>
    </source>
</evidence>
<sequence>MDLTFSLQTVLPMWMWLPLLLIPLLLILKKLKAQNKQQLPPSPPKLPVIGNFHQLGELPHQSLWQLSKKYGPVMLLKLGRVPLVVISSAEAARDVLKVHDLDCCSRAPLIGSGKFTYNYSDIAFSPYSDYWRELRKISVLEVFSLRRVQSFGFIREEEVALLMNSISESSSSASPVDLSEKMFALTGSIVFRMAFGRRFRGSNFDNHRFQELVHAVESLVGGFAAAECFPYVGWIIDRLNGYHAKLERVFQELDTLFQQIIDDHLKPAETTKQEHVQQDIIDVMLKIERDQAESHESEAWLTKNHIKAVLLNIFLGGVDTSAITVIWAMAELCKNPRLMKKAQAEIRNHIGNKGRVTEADIDQLQYLKMVIKETLRLHPPAPLLIARDTMYRFKVNGYDIYPKTLIQVNAWAIGRDSKYWESPEEFIPERFIDKPVDVKGQDFEYLPFGSGRRICPGINMGLITSELALANLLYCFDWKLPNGREEDGVNMNMEEATGVSLTLSKKTPLILVPVNYLQ</sequence>
<dbReference type="InterPro" id="IPR002401">
    <property type="entry name" value="Cyt_P450_E_grp-I"/>
</dbReference>
<evidence type="ECO:0000256" key="6">
    <source>
        <dbReference type="ARBA" id="ARBA00023004"/>
    </source>
</evidence>
<keyword evidence="10" id="KW-1133">Transmembrane helix</keyword>
<keyword evidence="4 8" id="KW-0479">Metal-binding</keyword>
<keyword evidence="12" id="KW-1185">Reference proteome</keyword>
<protein>
    <recommendedName>
        <fullName evidence="13">Cytochrome P450</fullName>
    </recommendedName>
</protein>
<evidence type="ECO:0000256" key="7">
    <source>
        <dbReference type="ARBA" id="ARBA00023033"/>
    </source>
</evidence>
<proteinExistence type="inferred from homology"/>
<dbReference type="Gene3D" id="1.10.630.10">
    <property type="entry name" value="Cytochrome P450"/>
    <property type="match status" value="1"/>
</dbReference>
<keyword evidence="10" id="KW-0472">Membrane</keyword>
<organism evidence="11 12">
    <name type="scientific">Citrus x changshan-huyou</name>
    <dbReference type="NCBI Taxonomy" id="2935761"/>
    <lineage>
        <taxon>Eukaryota</taxon>
        <taxon>Viridiplantae</taxon>
        <taxon>Streptophyta</taxon>
        <taxon>Embryophyta</taxon>
        <taxon>Tracheophyta</taxon>
        <taxon>Spermatophyta</taxon>
        <taxon>Magnoliopsida</taxon>
        <taxon>eudicotyledons</taxon>
        <taxon>Gunneridae</taxon>
        <taxon>Pentapetalae</taxon>
        <taxon>rosids</taxon>
        <taxon>malvids</taxon>
        <taxon>Sapindales</taxon>
        <taxon>Rutaceae</taxon>
        <taxon>Aurantioideae</taxon>
        <taxon>Citrus</taxon>
    </lineage>
</organism>
<dbReference type="GO" id="GO:0016705">
    <property type="term" value="F:oxidoreductase activity, acting on paired donors, with incorporation or reduction of molecular oxygen"/>
    <property type="evidence" value="ECO:0007669"/>
    <property type="project" value="InterPro"/>
</dbReference>
<dbReference type="PROSITE" id="PS00086">
    <property type="entry name" value="CYTOCHROME_P450"/>
    <property type="match status" value="1"/>
</dbReference>
<evidence type="ECO:0000313" key="12">
    <source>
        <dbReference type="Proteomes" id="UP001428341"/>
    </source>
</evidence>
<dbReference type="CDD" id="cd11072">
    <property type="entry name" value="CYP71-like"/>
    <property type="match status" value="1"/>
</dbReference>
<keyword evidence="10" id="KW-0812">Transmembrane</keyword>
<accession>A0AAP0QH39</accession>
<evidence type="ECO:0000256" key="10">
    <source>
        <dbReference type="SAM" id="Phobius"/>
    </source>
</evidence>
<evidence type="ECO:0000256" key="3">
    <source>
        <dbReference type="ARBA" id="ARBA00022617"/>
    </source>
</evidence>
<evidence type="ECO:0000256" key="2">
    <source>
        <dbReference type="ARBA" id="ARBA00010617"/>
    </source>
</evidence>
<comment type="similarity">
    <text evidence="2 9">Belongs to the cytochrome P450 family.</text>
</comment>
<dbReference type="AlphaFoldDB" id="A0AAP0QH39"/>
<dbReference type="SUPFAM" id="SSF48264">
    <property type="entry name" value="Cytochrome P450"/>
    <property type="match status" value="1"/>
</dbReference>
<comment type="caution">
    <text evidence="11">The sequence shown here is derived from an EMBL/GenBank/DDBJ whole genome shotgun (WGS) entry which is preliminary data.</text>
</comment>
<name>A0AAP0QH39_9ROSI</name>
<comment type="cofactor">
    <cofactor evidence="1 8">
        <name>heme</name>
        <dbReference type="ChEBI" id="CHEBI:30413"/>
    </cofactor>
</comment>
<feature type="transmembrane region" description="Helical" evidence="10">
    <location>
        <begin position="309"/>
        <end position="330"/>
    </location>
</feature>